<comment type="caution">
    <text evidence="2">The sequence shown here is derived from an EMBL/GenBank/DDBJ whole genome shotgun (WGS) entry which is preliminary data.</text>
</comment>
<name>A0A0P9GX30_9CHLR</name>
<evidence type="ECO:0000256" key="1">
    <source>
        <dbReference type="SAM" id="Phobius"/>
    </source>
</evidence>
<accession>A0A0P9GX30</accession>
<feature type="non-terminal residue" evidence="2">
    <location>
        <position position="72"/>
    </location>
</feature>
<evidence type="ECO:0000313" key="2">
    <source>
        <dbReference type="EMBL" id="KPV45937.1"/>
    </source>
</evidence>
<dbReference type="AlphaFoldDB" id="A0A0P9GX30"/>
<reference evidence="2 3" key="1">
    <citation type="submission" date="2015-09" db="EMBL/GenBank/DDBJ databases">
        <title>Draft genome sequence of Kouleothrix aurantiaca JCM 19913.</title>
        <authorList>
            <person name="Hemp J."/>
        </authorList>
    </citation>
    <scope>NUCLEOTIDE SEQUENCE [LARGE SCALE GENOMIC DNA]</scope>
    <source>
        <strain evidence="2 3">COM-B</strain>
    </source>
</reference>
<proteinExistence type="predicted"/>
<keyword evidence="1" id="KW-1133">Transmembrane helix</keyword>
<dbReference type="EMBL" id="LJCR01003672">
    <property type="protein sequence ID" value="KPV45937.1"/>
    <property type="molecule type" value="Genomic_DNA"/>
</dbReference>
<keyword evidence="1" id="KW-0472">Membrane</keyword>
<protein>
    <submittedName>
        <fullName evidence="2">Uncharacterized protein</fullName>
    </submittedName>
</protein>
<keyword evidence="3" id="KW-1185">Reference proteome</keyword>
<sequence length="72" mass="7530">MGAKARPRRAQPARQSIRTVYRPSAALRGVALGLMLLLGVAALGFAYVSTLAGFHRILRAADRAVLSGGAVL</sequence>
<gene>
    <name evidence="2" type="ORF">SE17_43855</name>
</gene>
<keyword evidence="1" id="KW-0812">Transmembrane</keyword>
<dbReference type="Proteomes" id="UP000050509">
    <property type="component" value="Unassembled WGS sequence"/>
</dbReference>
<feature type="transmembrane region" description="Helical" evidence="1">
    <location>
        <begin position="25"/>
        <end position="48"/>
    </location>
</feature>
<organism evidence="2 3">
    <name type="scientific">Kouleothrix aurantiaca</name>
    <dbReference type="NCBI Taxonomy" id="186479"/>
    <lineage>
        <taxon>Bacteria</taxon>
        <taxon>Bacillati</taxon>
        <taxon>Chloroflexota</taxon>
        <taxon>Chloroflexia</taxon>
        <taxon>Chloroflexales</taxon>
        <taxon>Roseiflexineae</taxon>
        <taxon>Roseiflexaceae</taxon>
        <taxon>Kouleothrix</taxon>
    </lineage>
</organism>
<evidence type="ECO:0000313" key="3">
    <source>
        <dbReference type="Proteomes" id="UP000050509"/>
    </source>
</evidence>